<dbReference type="Proteomes" id="UP001195196">
    <property type="component" value="Unassembled WGS sequence"/>
</dbReference>
<dbReference type="InterPro" id="IPR006311">
    <property type="entry name" value="TAT_signal"/>
</dbReference>
<dbReference type="AlphaFoldDB" id="A0AAW4G5E1"/>
<sequence length="626" mass="69091">MGQRINRRQFLWGTTAAAASAATAGRLGAPPAVGDPLPAAKLPPIKLPTIFHSPEMVPYVDDLPVPRTIASSPSKPIEIVARTTSNRFHRDQPKVPTMAYNDESYLGPTIEAHVGEQTTVRYRSELGKHVFAADLDTSLHGVSERYRDEPVTSMHLHGGVTPPQFDGNPERLMLPHHGTALFEFPNRQEAGHLWYHDHAMAITRANVYAGLAGMYFLRDDHDTGTPQNPLGLPAGEYEIPLILQEKIFRADGHQSLRSTPVVPQGMWEGGAVGDRGLVNGKVWPKTTVARGLYRFRLINAASFSVWNLFFSNRMRFWVIGNEGGLLNAPVPTRSFQAAPGERFDLLVDFSSLAPGETVDLCNDLVPPFQAAMLSEVAMTRFCRFIAGAARGDRRGVPTTLRGGRGRPARIPPIATPQRVRKVSVSQPYELRVPPAIMSLNNLRYSDPQIEKPRAGTTERWDIINITPDPHPVHLHLVMFRILGRRPLRTVEYQAANPQPPIGTRWAPDPSRFYAGPMRGPAAWEAGSKDTVHATGGHVTSIVVRFPTADELGFDPDAIFSSDPTKSWTRPSSGEAAARPAPASHHNHVGATPAHGMVTKDLQGYVWHCHILDHEDHDMMLRYRVVP</sequence>
<gene>
    <name evidence="7" type="ORF">JTZ10_12535</name>
</gene>
<protein>
    <submittedName>
        <fullName evidence="7">Multicopper oxidase domain-containing protein</fullName>
    </submittedName>
</protein>
<keyword evidence="3" id="KW-0732">Signal</keyword>
<dbReference type="PANTHER" id="PTHR48267:SF1">
    <property type="entry name" value="BILIRUBIN OXIDASE"/>
    <property type="match status" value="1"/>
</dbReference>
<evidence type="ECO:0000313" key="8">
    <source>
        <dbReference type="Proteomes" id="UP001195196"/>
    </source>
</evidence>
<organism evidence="7 8">
    <name type="scientific">Gordonia rubripertincta</name>
    <name type="common">Rhodococcus corallinus</name>
    <dbReference type="NCBI Taxonomy" id="36822"/>
    <lineage>
        <taxon>Bacteria</taxon>
        <taxon>Bacillati</taxon>
        <taxon>Actinomycetota</taxon>
        <taxon>Actinomycetes</taxon>
        <taxon>Mycobacteriales</taxon>
        <taxon>Gordoniaceae</taxon>
        <taxon>Gordonia</taxon>
    </lineage>
</organism>
<evidence type="ECO:0000313" key="7">
    <source>
        <dbReference type="EMBL" id="MBM7278590.1"/>
    </source>
</evidence>
<evidence type="ECO:0000256" key="3">
    <source>
        <dbReference type="SAM" id="SignalP"/>
    </source>
</evidence>
<feature type="compositionally biased region" description="Polar residues" evidence="2">
    <location>
        <begin position="562"/>
        <end position="571"/>
    </location>
</feature>
<dbReference type="InterPro" id="IPR011706">
    <property type="entry name" value="Cu-oxidase_C"/>
</dbReference>
<feature type="domain" description="Plastocyanin-like" evidence="5">
    <location>
        <begin position="440"/>
        <end position="543"/>
    </location>
</feature>
<dbReference type="GO" id="GO:0005507">
    <property type="term" value="F:copper ion binding"/>
    <property type="evidence" value="ECO:0007669"/>
    <property type="project" value="InterPro"/>
</dbReference>
<feature type="domain" description="Plastocyanin-like" evidence="6">
    <location>
        <begin position="152"/>
        <end position="220"/>
    </location>
</feature>
<dbReference type="Pfam" id="PF07732">
    <property type="entry name" value="Cu-oxidase_3"/>
    <property type="match status" value="1"/>
</dbReference>
<dbReference type="InterPro" id="IPR045087">
    <property type="entry name" value="Cu-oxidase_fam"/>
</dbReference>
<dbReference type="RefSeq" id="WP_204718096.1">
    <property type="nucleotide sequence ID" value="NZ_JAFFGU010000004.1"/>
</dbReference>
<dbReference type="Pfam" id="PF00394">
    <property type="entry name" value="Cu-oxidase"/>
    <property type="match status" value="1"/>
</dbReference>
<comment type="similarity">
    <text evidence="1">Belongs to the multicopper oxidase family.</text>
</comment>
<evidence type="ECO:0000256" key="2">
    <source>
        <dbReference type="SAM" id="MobiDB-lite"/>
    </source>
</evidence>
<dbReference type="PROSITE" id="PS51318">
    <property type="entry name" value="TAT"/>
    <property type="match status" value="1"/>
</dbReference>
<evidence type="ECO:0000259" key="6">
    <source>
        <dbReference type="Pfam" id="PF07732"/>
    </source>
</evidence>
<accession>A0AAW4G5E1</accession>
<feature type="domain" description="Plastocyanin-like" evidence="4">
    <location>
        <begin position="274"/>
        <end position="351"/>
    </location>
</feature>
<evidence type="ECO:0000259" key="5">
    <source>
        <dbReference type="Pfam" id="PF07731"/>
    </source>
</evidence>
<dbReference type="InterPro" id="IPR001117">
    <property type="entry name" value="Cu-oxidase_2nd"/>
</dbReference>
<proteinExistence type="inferred from homology"/>
<feature type="chain" id="PRO_5043576823" evidence="3">
    <location>
        <begin position="25"/>
        <end position="626"/>
    </location>
</feature>
<dbReference type="GO" id="GO:0016491">
    <property type="term" value="F:oxidoreductase activity"/>
    <property type="evidence" value="ECO:0007669"/>
    <property type="project" value="InterPro"/>
</dbReference>
<dbReference type="CDD" id="cd13844">
    <property type="entry name" value="CuRO_1_BOD_CotA_like"/>
    <property type="match status" value="1"/>
</dbReference>
<dbReference type="PANTHER" id="PTHR48267">
    <property type="entry name" value="CUPREDOXIN SUPERFAMILY PROTEIN"/>
    <property type="match status" value="1"/>
</dbReference>
<name>A0AAW4G5E1_GORRU</name>
<dbReference type="EMBL" id="JAFFGU010000004">
    <property type="protein sequence ID" value="MBM7278590.1"/>
    <property type="molecule type" value="Genomic_DNA"/>
</dbReference>
<evidence type="ECO:0000256" key="1">
    <source>
        <dbReference type="ARBA" id="ARBA00010609"/>
    </source>
</evidence>
<feature type="signal peptide" evidence="3">
    <location>
        <begin position="1"/>
        <end position="24"/>
    </location>
</feature>
<dbReference type="Pfam" id="PF07731">
    <property type="entry name" value="Cu-oxidase_2"/>
    <property type="match status" value="1"/>
</dbReference>
<dbReference type="Gene3D" id="2.60.40.420">
    <property type="entry name" value="Cupredoxins - blue copper proteins"/>
    <property type="match status" value="3"/>
</dbReference>
<evidence type="ECO:0000259" key="4">
    <source>
        <dbReference type="Pfam" id="PF00394"/>
    </source>
</evidence>
<comment type="caution">
    <text evidence="7">The sequence shown here is derived from an EMBL/GenBank/DDBJ whole genome shotgun (WGS) entry which is preliminary data.</text>
</comment>
<feature type="region of interest" description="Disordered" evidence="2">
    <location>
        <begin position="562"/>
        <end position="585"/>
    </location>
</feature>
<reference evidence="7" key="1">
    <citation type="submission" date="2021-02" db="EMBL/GenBank/DDBJ databases">
        <title>Taxonomy, biology and ecology of Rhodococcus bacteria occurring in California pistachio and other woody hosts as revealed by genome sequence analyses.</title>
        <authorList>
            <person name="Riely B."/>
            <person name="Gai Y."/>
        </authorList>
    </citation>
    <scope>NUCLEOTIDE SEQUENCE</scope>
    <source>
        <strain evidence="7">BP-295</strain>
    </source>
</reference>
<dbReference type="SUPFAM" id="SSF49503">
    <property type="entry name" value="Cupredoxins"/>
    <property type="match status" value="3"/>
</dbReference>
<dbReference type="InterPro" id="IPR008972">
    <property type="entry name" value="Cupredoxin"/>
</dbReference>
<dbReference type="InterPro" id="IPR011707">
    <property type="entry name" value="Cu-oxidase-like_N"/>
</dbReference>